<dbReference type="GO" id="GO:0046872">
    <property type="term" value="F:metal ion binding"/>
    <property type="evidence" value="ECO:0007669"/>
    <property type="project" value="UniProtKB-KW"/>
</dbReference>
<evidence type="ECO:0000256" key="4">
    <source>
        <dbReference type="ARBA" id="ARBA00022723"/>
    </source>
</evidence>
<dbReference type="PANTHER" id="PTHR20854:SF4">
    <property type="entry name" value="INOSITOL-1-MONOPHOSPHATASE-RELATED"/>
    <property type="match status" value="1"/>
</dbReference>
<dbReference type="STRING" id="1069536.SINU_05330"/>
<feature type="binding site" evidence="7">
    <location>
        <position position="203"/>
    </location>
    <ligand>
        <name>Mg(2+)</name>
        <dbReference type="ChEBI" id="CHEBI:18420"/>
        <label>1</label>
        <note>catalytic</note>
    </ligand>
</feature>
<dbReference type="Pfam" id="PF00459">
    <property type="entry name" value="Inositol_P"/>
    <property type="match status" value="1"/>
</dbReference>
<keyword evidence="10" id="KW-1185">Reference proteome</keyword>
<dbReference type="CDD" id="cd01639">
    <property type="entry name" value="IMPase"/>
    <property type="match status" value="1"/>
</dbReference>
<evidence type="ECO:0000256" key="2">
    <source>
        <dbReference type="ARBA" id="ARBA00001946"/>
    </source>
</evidence>
<feature type="binding site" evidence="7">
    <location>
        <position position="78"/>
    </location>
    <ligand>
        <name>Mg(2+)</name>
        <dbReference type="ChEBI" id="CHEBI:18420"/>
        <label>1</label>
        <note>catalytic</note>
    </ligand>
</feature>
<comment type="cofactor">
    <cofactor evidence="2 7 8">
        <name>Mg(2+)</name>
        <dbReference type="ChEBI" id="CHEBI:18420"/>
    </cofactor>
</comment>
<reference evidence="9 10" key="1">
    <citation type="journal article" date="2011" name="J. Bacteriol.">
        <title>Draft genome sequence of Sporolactobacillus inulinus strain CASD, an efficient D-lactic acid-producing bacterium with high-concentration lactate tolerance capability.</title>
        <authorList>
            <person name="Yu B."/>
            <person name="Su F."/>
            <person name="Wang L."/>
            <person name="Xu K."/>
            <person name="Zhao B."/>
            <person name="Xu P."/>
        </authorList>
    </citation>
    <scope>NUCLEOTIDE SEQUENCE [LARGE SCALE GENOMIC DNA]</scope>
    <source>
        <strain evidence="9 10">CASD</strain>
    </source>
</reference>
<dbReference type="InterPro" id="IPR000760">
    <property type="entry name" value="Inositol_monophosphatase-like"/>
</dbReference>
<evidence type="ECO:0000313" key="10">
    <source>
        <dbReference type="Proteomes" id="UP000035553"/>
    </source>
</evidence>
<evidence type="ECO:0000256" key="1">
    <source>
        <dbReference type="ARBA" id="ARBA00001033"/>
    </source>
</evidence>
<comment type="catalytic activity">
    <reaction evidence="1 8">
        <text>a myo-inositol phosphate + H2O = myo-inositol + phosphate</text>
        <dbReference type="Rhea" id="RHEA:24056"/>
        <dbReference type="ChEBI" id="CHEBI:15377"/>
        <dbReference type="ChEBI" id="CHEBI:17268"/>
        <dbReference type="ChEBI" id="CHEBI:43474"/>
        <dbReference type="ChEBI" id="CHEBI:84139"/>
        <dbReference type="EC" id="3.1.3.25"/>
    </reaction>
</comment>
<evidence type="ECO:0000256" key="5">
    <source>
        <dbReference type="ARBA" id="ARBA00022801"/>
    </source>
</evidence>
<evidence type="ECO:0000256" key="8">
    <source>
        <dbReference type="RuleBase" id="RU364068"/>
    </source>
</evidence>
<dbReference type="InterPro" id="IPR020550">
    <property type="entry name" value="Inositol_monophosphatase_CS"/>
</dbReference>
<dbReference type="Gene3D" id="3.30.540.10">
    <property type="entry name" value="Fructose-1,6-Bisphosphatase, subunit A, domain 1"/>
    <property type="match status" value="1"/>
</dbReference>
<protein>
    <recommendedName>
        <fullName evidence="8">Inositol-1-monophosphatase</fullName>
        <ecNumber evidence="8">3.1.3.25</ecNumber>
    </recommendedName>
</protein>
<dbReference type="GO" id="GO:0008934">
    <property type="term" value="F:inositol monophosphate 1-phosphatase activity"/>
    <property type="evidence" value="ECO:0007669"/>
    <property type="project" value="InterPro"/>
</dbReference>
<dbReference type="PROSITE" id="PS00629">
    <property type="entry name" value="IMP_1"/>
    <property type="match status" value="1"/>
</dbReference>
<dbReference type="GO" id="GO:0006020">
    <property type="term" value="P:inositol metabolic process"/>
    <property type="evidence" value="ECO:0007669"/>
    <property type="project" value="TreeGrafter"/>
</dbReference>
<keyword evidence="6 7" id="KW-0460">Magnesium</keyword>
<evidence type="ECO:0000256" key="7">
    <source>
        <dbReference type="PIRSR" id="PIRSR600760-2"/>
    </source>
</evidence>
<dbReference type="Proteomes" id="UP000035553">
    <property type="component" value="Unassembled WGS sequence"/>
</dbReference>
<dbReference type="AlphaFoldDB" id="A0A0U1QQA5"/>
<dbReference type="InterPro" id="IPR020583">
    <property type="entry name" value="Inositol_monoP_metal-BS"/>
</dbReference>
<sequence length="255" mass="28584">MDAGQWLVNNRYRMEAVHYKRNHLDVVTNIDQQNEARITERIKAAFPDHQIISEESQFGHTNYSSLDEDYYCWIVDPLDGTVNYVHDFTYYCVSIGVAKKGKLVAGVVYDPNRKELFSAVQGKGAYLNGKRIRVSERSIKQSVGHTGYTAADWSTDSPLRFEFSKCYARLRNIKIAGSAGLDLAYTACGRIDAFWQRSLSPWDIAAGILLVSEAGGRITDFSGQAFDLQQGNIVATNQVIHEKITELLMGGTRDA</sequence>
<dbReference type="PRINTS" id="PR00377">
    <property type="entry name" value="IMPHPHTASES"/>
</dbReference>
<gene>
    <name evidence="9" type="ORF">SINU_05330</name>
</gene>
<comment type="caution">
    <text evidence="9">The sequence shown here is derived from an EMBL/GenBank/DDBJ whole genome shotgun (WGS) entry which is preliminary data.</text>
</comment>
<evidence type="ECO:0000256" key="3">
    <source>
        <dbReference type="ARBA" id="ARBA00009759"/>
    </source>
</evidence>
<keyword evidence="4 7" id="KW-0479">Metal-binding</keyword>
<feature type="binding site" evidence="7">
    <location>
        <position position="76"/>
    </location>
    <ligand>
        <name>Mg(2+)</name>
        <dbReference type="ChEBI" id="CHEBI:18420"/>
        <label>1</label>
        <note>catalytic</note>
    </ligand>
</feature>
<comment type="similarity">
    <text evidence="3 8">Belongs to the inositol monophosphatase superfamily.</text>
</comment>
<feature type="binding site" evidence="7">
    <location>
        <position position="54"/>
    </location>
    <ligand>
        <name>Mg(2+)</name>
        <dbReference type="ChEBI" id="CHEBI:18420"/>
        <label>1</label>
        <note>catalytic</note>
    </ligand>
</feature>
<keyword evidence="5 8" id="KW-0378">Hydrolase</keyword>
<proteinExistence type="inferred from homology"/>
<dbReference type="GO" id="GO:0007165">
    <property type="term" value="P:signal transduction"/>
    <property type="evidence" value="ECO:0007669"/>
    <property type="project" value="TreeGrafter"/>
</dbReference>
<dbReference type="PANTHER" id="PTHR20854">
    <property type="entry name" value="INOSITOL MONOPHOSPHATASE"/>
    <property type="match status" value="1"/>
</dbReference>
<dbReference type="InterPro" id="IPR033942">
    <property type="entry name" value="IMPase"/>
</dbReference>
<dbReference type="GO" id="GO:0046854">
    <property type="term" value="P:phosphatidylinositol phosphate biosynthetic process"/>
    <property type="evidence" value="ECO:0007669"/>
    <property type="project" value="InterPro"/>
</dbReference>
<evidence type="ECO:0000256" key="6">
    <source>
        <dbReference type="ARBA" id="ARBA00022842"/>
    </source>
</evidence>
<dbReference type="PROSITE" id="PS00630">
    <property type="entry name" value="IMP_2"/>
    <property type="match status" value="1"/>
</dbReference>
<dbReference type="SUPFAM" id="SSF56655">
    <property type="entry name" value="Carbohydrate phosphatase"/>
    <property type="match status" value="1"/>
</dbReference>
<dbReference type="FunFam" id="3.30.540.10:FF:000003">
    <property type="entry name" value="Inositol-1-monophosphatase"/>
    <property type="match status" value="1"/>
</dbReference>
<dbReference type="Gene3D" id="3.40.190.80">
    <property type="match status" value="1"/>
</dbReference>
<accession>A0A0U1QQA5</accession>
<feature type="binding site" evidence="7">
    <location>
        <position position="79"/>
    </location>
    <ligand>
        <name>Mg(2+)</name>
        <dbReference type="ChEBI" id="CHEBI:18420"/>
        <label>1</label>
        <note>catalytic</note>
    </ligand>
</feature>
<evidence type="ECO:0000313" key="9">
    <source>
        <dbReference type="EMBL" id="KLI02975.1"/>
    </source>
</evidence>
<name>A0A0U1QQA5_9BACL</name>
<dbReference type="EC" id="3.1.3.25" evidence="8"/>
<organism evidence="9 10">
    <name type="scientific">Sporolactobacillus inulinus CASD</name>
    <dbReference type="NCBI Taxonomy" id="1069536"/>
    <lineage>
        <taxon>Bacteria</taxon>
        <taxon>Bacillati</taxon>
        <taxon>Bacillota</taxon>
        <taxon>Bacilli</taxon>
        <taxon>Bacillales</taxon>
        <taxon>Sporolactobacillaceae</taxon>
        <taxon>Sporolactobacillus</taxon>
    </lineage>
</organism>
<dbReference type="EMBL" id="AFVQ02000066">
    <property type="protein sequence ID" value="KLI02975.1"/>
    <property type="molecule type" value="Genomic_DNA"/>
</dbReference>